<dbReference type="RefSeq" id="WP_305103585.1">
    <property type="nucleotide sequence ID" value="NZ_JAUTWS010000008.1"/>
</dbReference>
<keyword evidence="9" id="KW-1185">Reference proteome</keyword>
<protein>
    <recommendedName>
        <fullName evidence="2">Toxin CcdB</fullName>
    </recommendedName>
    <alternativeName>
        <fullName evidence="7">Cytotoxic protein CcdB</fullName>
    </alternativeName>
    <alternativeName>
        <fullName evidence="6">Protein LetD</fullName>
    </alternativeName>
</protein>
<accession>A0ABT9DXU6</accession>
<comment type="caution">
    <text evidence="8">The sequence shown here is derived from an EMBL/GenBank/DDBJ whole genome shotgun (WGS) entry which is preliminary data.</text>
</comment>
<dbReference type="EMBL" id="JAUTWS010000008">
    <property type="protein sequence ID" value="MDO9708716.1"/>
    <property type="molecule type" value="Genomic_DNA"/>
</dbReference>
<dbReference type="InterPro" id="IPR002712">
    <property type="entry name" value="CcdB"/>
</dbReference>
<keyword evidence="4" id="KW-0805">Transcription regulation</keyword>
<keyword evidence="3" id="KW-0678">Repressor</keyword>
<evidence type="ECO:0000256" key="1">
    <source>
        <dbReference type="ARBA" id="ARBA00005230"/>
    </source>
</evidence>
<proteinExistence type="inferred from homology"/>
<dbReference type="Pfam" id="PF01845">
    <property type="entry name" value="CcdB"/>
    <property type="match status" value="1"/>
</dbReference>
<dbReference type="Gene3D" id="2.30.30.110">
    <property type="match status" value="1"/>
</dbReference>
<dbReference type="InterPro" id="IPR011067">
    <property type="entry name" value="Plasmid_toxin/cell-grow_inhib"/>
</dbReference>
<evidence type="ECO:0000256" key="6">
    <source>
        <dbReference type="ARBA" id="ARBA00029628"/>
    </source>
</evidence>
<dbReference type="Proteomes" id="UP001243009">
    <property type="component" value="Unassembled WGS sequence"/>
</dbReference>
<reference evidence="8 9" key="1">
    <citation type="submission" date="2023-08" db="EMBL/GenBank/DDBJ databases">
        <title>The draft genome sequence of Paracraurococcus sp. LOR1-02.</title>
        <authorList>
            <person name="Kingkaew E."/>
            <person name="Tanasupawat S."/>
        </authorList>
    </citation>
    <scope>NUCLEOTIDE SEQUENCE [LARGE SCALE GENOMIC DNA]</scope>
    <source>
        <strain evidence="8 9">LOR1-02</strain>
    </source>
</reference>
<evidence type="ECO:0000256" key="7">
    <source>
        <dbReference type="ARBA" id="ARBA00033135"/>
    </source>
</evidence>
<name>A0ABT9DXU6_9PROT</name>
<evidence type="ECO:0000313" key="9">
    <source>
        <dbReference type="Proteomes" id="UP001243009"/>
    </source>
</evidence>
<evidence type="ECO:0000256" key="4">
    <source>
        <dbReference type="ARBA" id="ARBA00023015"/>
    </source>
</evidence>
<gene>
    <name evidence="8" type="ORF">Q7A36_10220</name>
</gene>
<comment type="similarity">
    <text evidence="1">Belongs to the CcdB toxin family.</text>
</comment>
<keyword evidence="5" id="KW-0804">Transcription</keyword>
<organism evidence="8 9">
    <name type="scientific">Paracraurococcus lichenis</name>
    <dbReference type="NCBI Taxonomy" id="3064888"/>
    <lineage>
        <taxon>Bacteria</taxon>
        <taxon>Pseudomonadati</taxon>
        <taxon>Pseudomonadota</taxon>
        <taxon>Alphaproteobacteria</taxon>
        <taxon>Acetobacterales</taxon>
        <taxon>Roseomonadaceae</taxon>
        <taxon>Paracraurococcus</taxon>
    </lineage>
</organism>
<evidence type="ECO:0000256" key="3">
    <source>
        <dbReference type="ARBA" id="ARBA00022491"/>
    </source>
</evidence>
<evidence type="ECO:0000313" key="8">
    <source>
        <dbReference type="EMBL" id="MDO9708716.1"/>
    </source>
</evidence>
<dbReference type="SUPFAM" id="SSF50118">
    <property type="entry name" value="Cell growth inhibitor/plasmid maintenance toxic component"/>
    <property type="match status" value="1"/>
</dbReference>
<evidence type="ECO:0000256" key="5">
    <source>
        <dbReference type="ARBA" id="ARBA00023163"/>
    </source>
</evidence>
<evidence type="ECO:0000256" key="2">
    <source>
        <dbReference type="ARBA" id="ARBA00015075"/>
    </source>
</evidence>
<sequence>MSHFRYYPGRGGARYLLDVQSSQLERLATRVVIPLVPLGERFSDIADLNPLLVVEEERLVMMTSLIASVPRRALGAPLGNLLDQSDDITRALGILLNGF</sequence>